<dbReference type="InterPro" id="IPR033453">
    <property type="entry name" value="Glyco_hydro_30_TIM-barrel"/>
</dbReference>
<proteinExistence type="inferred from homology"/>
<evidence type="ECO:0000313" key="9">
    <source>
        <dbReference type="Proteomes" id="UP001516400"/>
    </source>
</evidence>
<evidence type="ECO:0000256" key="3">
    <source>
        <dbReference type="ARBA" id="ARBA00012658"/>
    </source>
</evidence>
<dbReference type="EC" id="3.2.1.45" evidence="3 6"/>
<comment type="caution">
    <text evidence="8">The sequence shown here is derived from an EMBL/GenBank/DDBJ whole genome shotgun (WGS) entry which is preliminary data.</text>
</comment>
<dbReference type="GO" id="GO:0016020">
    <property type="term" value="C:membrane"/>
    <property type="evidence" value="ECO:0007669"/>
    <property type="project" value="GOC"/>
</dbReference>
<keyword evidence="6" id="KW-0443">Lipid metabolism</keyword>
<dbReference type="Gene3D" id="3.20.20.80">
    <property type="entry name" value="Glycosidases"/>
    <property type="match status" value="1"/>
</dbReference>
<dbReference type="PANTHER" id="PTHR11069">
    <property type="entry name" value="GLUCOSYLCERAMIDASE"/>
    <property type="match status" value="1"/>
</dbReference>
<accession>A0ABD2P8R3</accession>
<dbReference type="PANTHER" id="PTHR11069:SF23">
    <property type="entry name" value="LYSOSOMAL ACID GLUCOSYLCERAMIDASE"/>
    <property type="match status" value="1"/>
</dbReference>
<evidence type="ECO:0000256" key="4">
    <source>
        <dbReference type="ARBA" id="ARBA00022729"/>
    </source>
</evidence>
<keyword evidence="6" id="KW-0326">Glycosidase</keyword>
<dbReference type="EMBL" id="JABFTP020000185">
    <property type="protein sequence ID" value="KAL3287229.1"/>
    <property type="molecule type" value="Genomic_DNA"/>
</dbReference>
<comment type="similarity">
    <text evidence="2 6">Belongs to the glycosyl hydrolase 30 family.</text>
</comment>
<dbReference type="InterPro" id="IPR017853">
    <property type="entry name" value="GH"/>
</dbReference>
<comment type="catalytic activity">
    <reaction evidence="1">
        <text>a beta-D-glucosyl-(1&lt;-&gt;1')-N-acylsphing-4-enine + H2O = an N-acylsphing-4-enine + D-glucose</text>
        <dbReference type="Rhea" id="RHEA:13269"/>
        <dbReference type="ChEBI" id="CHEBI:4167"/>
        <dbReference type="ChEBI" id="CHEBI:15377"/>
        <dbReference type="ChEBI" id="CHEBI:22801"/>
        <dbReference type="ChEBI" id="CHEBI:52639"/>
        <dbReference type="EC" id="3.2.1.45"/>
    </reaction>
    <physiologicalReaction direction="left-to-right" evidence="1">
        <dbReference type="Rhea" id="RHEA:13270"/>
    </physiologicalReaction>
</comment>
<sequence length="151" mass="17705">MGSNYNLCRVPMGGTDFSIRGYSYDDVTDDVNLDNFKLAPEDFEYKIPLMKIALNLSMYQTQLKFFTSTWTAPKWMKINNEYYGLRGELKTEYYQTWADYFLKFLKAYKEQGFEFWAITPGNEPLLARIPHVKINSVAWNAETASLFVRNI</sequence>
<keyword evidence="4" id="KW-0732">Signal</keyword>
<feature type="domain" description="Glycosyl hydrolase family 30 TIM-barrel" evidence="7">
    <location>
        <begin position="2"/>
        <end position="148"/>
    </location>
</feature>
<dbReference type="PRINTS" id="PR00843">
    <property type="entry name" value="GLHYDRLASE30"/>
</dbReference>
<reference evidence="8 9" key="1">
    <citation type="journal article" date="2021" name="BMC Biol.">
        <title>Horizontally acquired antibacterial genes associated with adaptive radiation of ladybird beetles.</title>
        <authorList>
            <person name="Li H.S."/>
            <person name="Tang X.F."/>
            <person name="Huang Y.H."/>
            <person name="Xu Z.Y."/>
            <person name="Chen M.L."/>
            <person name="Du X.Y."/>
            <person name="Qiu B.Y."/>
            <person name="Chen P.T."/>
            <person name="Zhang W."/>
            <person name="Slipinski A."/>
            <person name="Escalona H.E."/>
            <person name="Waterhouse R.M."/>
            <person name="Zwick A."/>
            <person name="Pang H."/>
        </authorList>
    </citation>
    <scope>NUCLEOTIDE SEQUENCE [LARGE SCALE GENOMIC DNA]</scope>
    <source>
        <strain evidence="8">SYSU2018</strain>
    </source>
</reference>
<keyword evidence="5 6" id="KW-0378">Hydrolase</keyword>
<dbReference type="GO" id="GO:0004348">
    <property type="term" value="F:glucosylceramidase activity"/>
    <property type="evidence" value="ECO:0007669"/>
    <property type="project" value="UniProtKB-EC"/>
</dbReference>
<dbReference type="InterPro" id="IPR001139">
    <property type="entry name" value="Glyco_hydro_30"/>
</dbReference>
<evidence type="ECO:0000259" key="7">
    <source>
        <dbReference type="Pfam" id="PF02055"/>
    </source>
</evidence>
<dbReference type="Proteomes" id="UP001516400">
    <property type="component" value="Unassembled WGS sequence"/>
</dbReference>
<dbReference type="Pfam" id="PF02055">
    <property type="entry name" value="Glyco_hydro_30"/>
    <property type="match status" value="1"/>
</dbReference>
<protein>
    <recommendedName>
        <fullName evidence="3 6">Glucosylceramidase</fullName>
        <ecNumber evidence="3 6">3.2.1.45</ecNumber>
    </recommendedName>
</protein>
<evidence type="ECO:0000313" key="8">
    <source>
        <dbReference type="EMBL" id="KAL3287229.1"/>
    </source>
</evidence>
<evidence type="ECO:0000256" key="2">
    <source>
        <dbReference type="ARBA" id="ARBA00005382"/>
    </source>
</evidence>
<keyword evidence="6" id="KW-0746">Sphingolipid metabolism</keyword>
<gene>
    <name evidence="8" type="ORF">HHI36_001706</name>
</gene>
<keyword evidence="9" id="KW-1185">Reference proteome</keyword>
<evidence type="ECO:0000256" key="5">
    <source>
        <dbReference type="ARBA" id="ARBA00022801"/>
    </source>
</evidence>
<evidence type="ECO:0000256" key="1">
    <source>
        <dbReference type="ARBA" id="ARBA00001013"/>
    </source>
</evidence>
<organism evidence="8 9">
    <name type="scientific">Cryptolaemus montrouzieri</name>
    <dbReference type="NCBI Taxonomy" id="559131"/>
    <lineage>
        <taxon>Eukaryota</taxon>
        <taxon>Metazoa</taxon>
        <taxon>Ecdysozoa</taxon>
        <taxon>Arthropoda</taxon>
        <taxon>Hexapoda</taxon>
        <taxon>Insecta</taxon>
        <taxon>Pterygota</taxon>
        <taxon>Neoptera</taxon>
        <taxon>Endopterygota</taxon>
        <taxon>Coleoptera</taxon>
        <taxon>Polyphaga</taxon>
        <taxon>Cucujiformia</taxon>
        <taxon>Coccinelloidea</taxon>
        <taxon>Coccinellidae</taxon>
        <taxon>Scymninae</taxon>
        <taxon>Scymnini</taxon>
        <taxon>Cryptolaemus</taxon>
    </lineage>
</organism>
<evidence type="ECO:0000256" key="6">
    <source>
        <dbReference type="RuleBase" id="RU361188"/>
    </source>
</evidence>
<dbReference type="GO" id="GO:0006665">
    <property type="term" value="P:sphingolipid metabolic process"/>
    <property type="evidence" value="ECO:0007669"/>
    <property type="project" value="UniProtKB-KW"/>
</dbReference>
<dbReference type="AlphaFoldDB" id="A0ABD2P8R3"/>
<name>A0ABD2P8R3_9CUCU</name>
<dbReference type="SUPFAM" id="SSF51445">
    <property type="entry name" value="(Trans)glycosidases"/>
    <property type="match status" value="1"/>
</dbReference>